<dbReference type="PANTHER" id="PTHR33495">
    <property type="entry name" value="ANTI-SIGMA FACTOR ANTAGONIST TM_1081-RELATED-RELATED"/>
    <property type="match status" value="1"/>
</dbReference>
<evidence type="ECO:0000256" key="5">
    <source>
        <dbReference type="ARBA" id="ARBA00022969"/>
    </source>
</evidence>
<evidence type="ECO:0000256" key="4">
    <source>
        <dbReference type="ARBA" id="ARBA00022553"/>
    </source>
</evidence>
<sequence>MHLDFYIVKDHLVIKLFGELDHHNAMEVRTKIDDKIDREKIYKVIIDFRDVSFMDSSGLGMLINRYKKVIEHGGELNIVNTNERVDKIFSVSGIYKIIKKIDSIESIVSNF</sequence>
<reference evidence="8" key="2">
    <citation type="submission" date="2021-04" db="EMBL/GenBank/DDBJ databases">
        <authorList>
            <person name="Dong X."/>
        </authorList>
    </citation>
    <scope>NUCLEOTIDE SEQUENCE</scope>
    <source>
        <strain evidence="8">ZWT</strain>
    </source>
</reference>
<dbReference type="EMBL" id="JAGSOJ010000006">
    <property type="protein sequence ID" value="MCM1992517.1"/>
    <property type="molecule type" value="Genomic_DNA"/>
</dbReference>
<keyword evidence="9" id="KW-1185">Reference proteome</keyword>
<evidence type="ECO:0000259" key="7">
    <source>
        <dbReference type="PROSITE" id="PS50801"/>
    </source>
</evidence>
<dbReference type="Pfam" id="PF01740">
    <property type="entry name" value="STAS"/>
    <property type="match status" value="1"/>
</dbReference>
<dbReference type="InterPro" id="IPR036513">
    <property type="entry name" value="STAS_dom_sf"/>
</dbReference>
<evidence type="ECO:0000256" key="6">
    <source>
        <dbReference type="RuleBase" id="RU003749"/>
    </source>
</evidence>
<dbReference type="NCBIfam" id="TIGR00377">
    <property type="entry name" value="ant_ant_sig"/>
    <property type="match status" value="1"/>
</dbReference>
<evidence type="ECO:0000256" key="1">
    <source>
        <dbReference type="ARBA" id="ARBA00001976"/>
    </source>
</evidence>
<accession>A0A9J6PB82</accession>
<evidence type="ECO:0000313" key="8">
    <source>
        <dbReference type="EMBL" id="MCM1992517.1"/>
    </source>
</evidence>
<name>A0A9J6PB82_9CLOT</name>
<dbReference type="GO" id="GO:0030435">
    <property type="term" value="P:sporulation resulting in formation of a cellular spore"/>
    <property type="evidence" value="ECO:0007669"/>
    <property type="project" value="UniProtKB-KW"/>
</dbReference>
<gene>
    <name evidence="8" type="primary">spoIIAA</name>
    <name evidence="8" type="ORF">KDK92_22615</name>
</gene>
<dbReference type="Gene3D" id="3.30.750.24">
    <property type="entry name" value="STAS domain"/>
    <property type="match status" value="1"/>
</dbReference>
<dbReference type="InterPro" id="IPR003658">
    <property type="entry name" value="Anti-sigma_ant"/>
</dbReference>
<dbReference type="GO" id="GO:0045152">
    <property type="term" value="F:antisigma factor binding"/>
    <property type="evidence" value="ECO:0007669"/>
    <property type="project" value="InterPro"/>
</dbReference>
<reference evidence="8" key="1">
    <citation type="journal article" date="2021" name="mSystems">
        <title>Bacteria and Archaea Synergistically Convert Glycine Betaine to Biogenic Methane in the Formosa Cold Seep of the South China Sea.</title>
        <authorList>
            <person name="Li L."/>
            <person name="Zhang W."/>
            <person name="Zhang S."/>
            <person name="Song L."/>
            <person name="Sun Q."/>
            <person name="Zhang H."/>
            <person name="Xiang H."/>
            <person name="Dong X."/>
        </authorList>
    </citation>
    <scope>NUCLEOTIDE SEQUENCE</scope>
    <source>
        <strain evidence="8">ZWT</strain>
    </source>
</reference>
<protein>
    <recommendedName>
        <fullName evidence="3 6">Anti-sigma F factor antagonist</fullName>
    </recommendedName>
    <alternativeName>
        <fullName evidence="6">Stage II sporulation protein</fullName>
    </alternativeName>
</protein>
<dbReference type="GO" id="GO:0043856">
    <property type="term" value="F:anti-sigma factor antagonist activity"/>
    <property type="evidence" value="ECO:0007669"/>
    <property type="project" value="InterPro"/>
</dbReference>
<evidence type="ECO:0000313" key="9">
    <source>
        <dbReference type="Proteomes" id="UP001056429"/>
    </source>
</evidence>
<organism evidence="8 9">
    <name type="scientific">Oceanirhabdus seepicola</name>
    <dbReference type="NCBI Taxonomy" id="2828781"/>
    <lineage>
        <taxon>Bacteria</taxon>
        <taxon>Bacillati</taxon>
        <taxon>Bacillota</taxon>
        <taxon>Clostridia</taxon>
        <taxon>Eubacteriales</taxon>
        <taxon>Clostridiaceae</taxon>
        <taxon>Oceanirhabdus</taxon>
    </lineage>
</organism>
<comment type="function">
    <text evidence="1">In the phosphorylated form it could act as an anti-anti-sigma factor that counteracts SpoIIAB and thus releases sigma f from inhibition.</text>
</comment>
<dbReference type="PROSITE" id="PS50801">
    <property type="entry name" value="STAS"/>
    <property type="match status" value="1"/>
</dbReference>
<keyword evidence="5" id="KW-0749">Sporulation</keyword>
<dbReference type="Proteomes" id="UP001056429">
    <property type="component" value="Unassembled WGS sequence"/>
</dbReference>
<dbReference type="InterPro" id="IPR002645">
    <property type="entry name" value="STAS_dom"/>
</dbReference>
<evidence type="ECO:0000256" key="3">
    <source>
        <dbReference type="ARBA" id="ARBA00020784"/>
    </source>
</evidence>
<feature type="domain" description="STAS" evidence="7">
    <location>
        <begin position="1"/>
        <end position="111"/>
    </location>
</feature>
<comment type="similarity">
    <text evidence="2 6">Belongs to the anti-sigma-factor antagonist family.</text>
</comment>
<dbReference type="CDD" id="cd07043">
    <property type="entry name" value="STAS_anti-anti-sigma_factors"/>
    <property type="match status" value="1"/>
</dbReference>
<dbReference type="RefSeq" id="WP_250861681.1">
    <property type="nucleotide sequence ID" value="NZ_JAGSOJ010000006.1"/>
</dbReference>
<dbReference type="NCBIfam" id="TIGR02886">
    <property type="entry name" value="spore_II_AA"/>
    <property type="match status" value="1"/>
</dbReference>
<dbReference type="InterPro" id="IPR014237">
    <property type="entry name" value="Anti-sigma_F_ant"/>
</dbReference>
<comment type="caution">
    <text evidence="8">The sequence shown here is derived from an EMBL/GenBank/DDBJ whole genome shotgun (WGS) entry which is preliminary data.</text>
</comment>
<dbReference type="PANTHER" id="PTHR33495:SF2">
    <property type="entry name" value="ANTI-SIGMA FACTOR ANTAGONIST TM_1081-RELATED"/>
    <property type="match status" value="1"/>
</dbReference>
<evidence type="ECO:0000256" key="2">
    <source>
        <dbReference type="ARBA" id="ARBA00009013"/>
    </source>
</evidence>
<dbReference type="AlphaFoldDB" id="A0A9J6PB82"/>
<dbReference type="SUPFAM" id="SSF52091">
    <property type="entry name" value="SpoIIaa-like"/>
    <property type="match status" value="1"/>
</dbReference>
<proteinExistence type="inferred from homology"/>
<keyword evidence="4" id="KW-0597">Phosphoprotein</keyword>